<organism evidence="1 2">
    <name type="scientific">Azospirillum argentinense</name>
    <dbReference type="NCBI Taxonomy" id="2970906"/>
    <lineage>
        <taxon>Bacteria</taxon>
        <taxon>Pseudomonadati</taxon>
        <taxon>Pseudomonadota</taxon>
        <taxon>Alphaproteobacteria</taxon>
        <taxon>Rhodospirillales</taxon>
        <taxon>Azospirillaceae</taxon>
        <taxon>Azospirillum</taxon>
    </lineage>
</organism>
<sequence>MARLSAADRWPPEIREQVGKLRAQGATIDAIRAKLLELDIDVPRSTLGREIKELDDVIRDIRQSREMAEAIGTRIDDRPASSTARANVELLQALTMRLLIASRGEAGQIEMDAKEAKAFSEVIRNLANASKVDLDQELKIREEMKAKAVAAVEKALEGGDAKPIDKKAVLRRIREEVYGIVS</sequence>
<dbReference type="AlphaFoldDB" id="A0A4D8PNU6"/>
<name>A0A4D8PNU6_9PROT</name>
<evidence type="ECO:0000313" key="2">
    <source>
        <dbReference type="Proteomes" id="UP000298595"/>
    </source>
</evidence>
<dbReference type="InterPro" id="IPR021874">
    <property type="entry name" value="Phage_Mu_Gp27"/>
</dbReference>
<dbReference type="KEGG" id="aare:D3093_26830"/>
<dbReference type="EMBL" id="CP032324">
    <property type="protein sequence ID" value="QCN98904.1"/>
    <property type="molecule type" value="Genomic_DNA"/>
</dbReference>
<gene>
    <name evidence="1" type="ORF">D3093_26830</name>
</gene>
<keyword evidence="1" id="KW-0614">Plasmid</keyword>
<evidence type="ECO:0000313" key="1">
    <source>
        <dbReference type="EMBL" id="QCN98904.1"/>
    </source>
</evidence>
<proteinExistence type="predicted"/>
<dbReference type="Pfam" id="PF11985">
    <property type="entry name" value="Phage_Mu_Gp27"/>
    <property type="match status" value="1"/>
</dbReference>
<dbReference type="RefSeq" id="WP_137117858.1">
    <property type="nucleotide sequence ID" value="NZ_CP032324.1"/>
</dbReference>
<dbReference type="Proteomes" id="UP000298595">
    <property type="component" value="Plasmid p3"/>
</dbReference>
<accession>A0A4D8PNU6</accession>
<geneLocation type="plasmid" evidence="1 2">
    <name>p3</name>
</geneLocation>
<reference evidence="1 2" key="1">
    <citation type="submission" date="2018-09" db="EMBL/GenBank/DDBJ databases">
        <title>Whole genome based analysis of evolution and adaptive divergence in Indian and Brazilian strains of Azospirillum brasilense.</title>
        <authorList>
            <person name="Singh C."/>
            <person name="Tripathi A.K."/>
        </authorList>
    </citation>
    <scope>NUCLEOTIDE SEQUENCE [LARGE SCALE GENOMIC DNA]</scope>
    <source>
        <strain evidence="1 2">MTCC4035</strain>
        <plasmid evidence="1 2">p3</plasmid>
    </source>
</reference>
<protein>
    <submittedName>
        <fullName evidence="1">DUF3486 family protein</fullName>
    </submittedName>
</protein>